<organism evidence="1 2">
    <name type="scientific">Steinernema carpocapsae</name>
    <name type="common">Entomopathogenic nematode</name>
    <dbReference type="NCBI Taxonomy" id="34508"/>
    <lineage>
        <taxon>Eukaryota</taxon>
        <taxon>Metazoa</taxon>
        <taxon>Ecdysozoa</taxon>
        <taxon>Nematoda</taxon>
        <taxon>Chromadorea</taxon>
        <taxon>Rhabditida</taxon>
        <taxon>Tylenchina</taxon>
        <taxon>Panagrolaimomorpha</taxon>
        <taxon>Strongyloidoidea</taxon>
        <taxon>Steinernematidae</taxon>
        <taxon>Steinernema</taxon>
    </lineage>
</organism>
<dbReference type="EMBL" id="AZBU02000011">
    <property type="protein sequence ID" value="TKR61547.1"/>
    <property type="molecule type" value="Genomic_DNA"/>
</dbReference>
<sequence length="146" mass="16567">MGPCASWFRRAASNTSFGVLDSNWKKRRIADWGVSETGTPAADLSPTFFNRLFLIFGRSGAYPLPNLQNHAFKLLELTAPRRFSAGDRQETFGPNSSNEVFLKSFQPYLNFPVLPFFKMFKHFPNYILSFKLKGYLVDKALLSSAN</sequence>
<dbReference type="Proteomes" id="UP000298663">
    <property type="component" value="Unassembled WGS sequence"/>
</dbReference>
<dbReference type="AlphaFoldDB" id="A0A4U5LZ25"/>
<keyword evidence="2" id="KW-1185">Reference proteome</keyword>
<name>A0A4U5LZ25_STECR</name>
<accession>A0A4U5LZ25</accession>
<comment type="caution">
    <text evidence="1">The sequence shown here is derived from an EMBL/GenBank/DDBJ whole genome shotgun (WGS) entry which is preliminary data.</text>
</comment>
<protein>
    <submittedName>
        <fullName evidence="1">Uncharacterized protein</fullName>
    </submittedName>
</protein>
<evidence type="ECO:0000313" key="2">
    <source>
        <dbReference type="Proteomes" id="UP000298663"/>
    </source>
</evidence>
<gene>
    <name evidence="1" type="ORF">L596_028643</name>
</gene>
<reference evidence="1 2" key="1">
    <citation type="journal article" date="2015" name="Genome Biol.">
        <title>Comparative genomics of Steinernema reveals deeply conserved gene regulatory networks.</title>
        <authorList>
            <person name="Dillman A.R."/>
            <person name="Macchietto M."/>
            <person name="Porter C.F."/>
            <person name="Rogers A."/>
            <person name="Williams B."/>
            <person name="Antoshechkin I."/>
            <person name="Lee M.M."/>
            <person name="Goodwin Z."/>
            <person name="Lu X."/>
            <person name="Lewis E.E."/>
            <person name="Goodrich-Blair H."/>
            <person name="Stock S.P."/>
            <person name="Adams B.J."/>
            <person name="Sternberg P.W."/>
            <person name="Mortazavi A."/>
        </authorList>
    </citation>
    <scope>NUCLEOTIDE SEQUENCE [LARGE SCALE GENOMIC DNA]</scope>
    <source>
        <strain evidence="1 2">ALL</strain>
    </source>
</reference>
<evidence type="ECO:0000313" key="1">
    <source>
        <dbReference type="EMBL" id="TKR61547.1"/>
    </source>
</evidence>
<reference evidence="1 2" key="2">
    <citation type="journal article" date="2019" name="G3 (Bethesda)">
        <title>Hybrid Assembly of the Genome of the Entomopathogenic Nematode Steinernema carpocapsae Identifies the X-Chromosome.</title>
        <authorList>
            <person name="Serra L."/>
            <person name="Macchietto M."/>
            <person name="Macias-Munoz A."/>
            <person name="McGill C.J."/>
            <person name="Rodriguez I.M."/>
            <person name="Rodriguez B."/>
            <person name="Murad R."/>
            <person name="Mortazavi A."/>
        </authorList>
    </citation>
    <scope>NUCLEOTIDE SEQUENCE [LARGE SCALE GENOMIC DNA]</scope>
    <source>
        <strain evidence="1 2">ALL</strain>
    </source>
</reference>
<proteinExistence type="predicted"/>